<dbReference type="PANTHER" id="PTHR43345">
    <property type="entry name" value="3-ISOPROPYLMALATE DEHYDRATASE SMALL SUBUNIT 2-RELATED-RELATED"/>
    <property type="match status" value="1"/>
</dbReference>
<comment type="pathway">
    <text evidence="3">Amino-acid biosynthesis; L-leucine biosynthesis; L-leucine from 3-methyl-2-oxobutanoate: step 2/4.</text>
</comment>
<evidence type="ECO:0000256" key="1">
    <source>
        <dbReference type="ARBA" id="ARBA00000491"/>
    </source>
</evidence>
<comment type="subunit">
    <text evidence="5">Heterodimer of LeuC and LeuD.</text>
</comment>
<dbReference type="GO" id="GO:0003861">
    <property type="term" value="F:3-isopropylmalate dehydratase activity"/>
    <property type="evidence" value="ECO:0007669"/>
    <property type="project" value="UniProtKB-EC"/>
</dbReference>
<keyword evidence="9" id="KW-0028">Amino-acid biosynthesis</keyword>
<evidence type="ECO:0000256" key="10">
    <source>
        <dbReference type="ARBA" id="ARBA00023239"/>
    </source>
</evidence>
<evidence type="ECO:0000256" key="4">
    <source>
        <dbReference type="ARBA" id="ARBA00009845"/>
    </source>
</evidence>
<organism evidence="15 16">
    <name type="scientific">Oenococcus alcoholitolerans</name>
    <dbReference type="NCBI Taxonomy" id="931074"/>
    <lineage>
        <taxon>Bacteria</taxon>
        <taxon>Bacillati</taxon>
        <taxon>Bacillota</taxon>
        <taxon>Bacilli</taxon>
        <taxon>Lactobacillales</taxon>
        <taxon>Lactobacillaceae</taxon>
        <taxon>Oenococcus</taxon>
    </lineage>
</organism>
<dbReference type="GO" id="GO:0016853">
    <property type="term" value="F:isomerase activity"/>
    <property type="evidence" value="ECO:0007669"/>
    <property type="project" value="UniProtKB-KW"/>
</dbReference>
<gene>
    <name evidence="15" type="primary">leuD</name>
    <name evidence="15" type="ORF">Q757_06160</name>
</gene>
<comment type="function">
    <text evidence="2">Catalyzes the isomerization between 2-isopropylmalate and 3-isopropylmalate, via the formation of 2-isopropylmaleate.</text>
</comment>
<name>A0ABR4XQ67_9LACO</name>
<evidence type="ECO:0000256" key="6">
    <source>
        <dbReference type="ARBA" id="ARBA00011998"/>
    </source>
</evidence>
<keyword evidence="16" id="KW-1185">Reference proteome</keyword>
<feature type="domain" description="Aconitase A/isopropylmalate dehydratase small subunit swivel" evidence="14">
    <location>
        <begin position="1"/>
        <end position="123"/>
    </location>
</feature>
<dbReference type="InterPro" id="IPR050075">
    <property type="entry name" value="LeuD"/>
</dbReference>
<evidence type="ECO:0000256" key="2">
    <source>
        <dbReference type="ARBA" id="ARBA00002695"/>
    </source>
</evidence>
<evidence type="ECO:0000313" key="16">
    <source>
        <dbReference type="Proteomes" id="UP000030023"/>
    </source>
</evidence>
<evidence type="ECO:0000259" key="14">
    <source>
        <dbReference type="Pfam" id="PF00694"/>
    </source>
</evidence>
<dbReference type="Gene3D" id="3.20.19.10">
    <property type="entry name" value="Aconitase, domain 4"/>
    <property type="match status" value="1"/>
</dbReference>
<dbReference type="InterPro" id="IPR000573">
    <property type="entry name" value="AconitaseA/IPMdHydase_ssu_swvl"/>
</dbReference>
<protein>
    <recommendedName>
        <fullName evidence="7">3-isopropylmalate dehydratase small subunit</fullName>
        <ecNumber evidence="6">4.2.1.33</ecNumber>
    </recommendedName>
    <alternativeName>
        <fullName evidence="12">Alpha-IPM isomerase</fullName>
    </alternativeName>
    <alternativeName>
        <fullName evidence="13">Isopropylmalate isomerase</fullName>
    </alternativeName>
</protein>
<evidence type="ECO:0000256" key="3">
    <source>
        <dbReference type="ARBA" id="ARBA00004729"/>
    </source>
</evidence>
<dbReference type="NCBIfam" id="NF002458">
    <property type="entry name" value="PRK01641.1"/>
    <property type="match status" value="1"/>
</dbReference>
<evidence type="ECO:0000256" key="12">
    <source>
        <dbReference type="ARBA" id="ARBA00031631"/>
    </source>
</evidence>
<dbReference type="InterPro" id="IPR015928">
    <property type="entry name" value="Aconitase/3IPM_dehydase_swvl"/>
</dbReference>
<comment type="caution">
    <text evidence="15">The sequence shown here is derived from an EMBL/GenBank/DDBJ whole genome shotgun (WGS) entry which is preliminary data.</text>
</comment>
<dbReference type="PANTHER" id="PTHR43345:SF5">
    <property type="entry name" value="3-ISOPROPYLMALATE DEHYDRATASE SMALL SUBUNIT"/>
    <property type="match status" value="1"/>
</dbReference>
<evidence type="ECO:0000256" key="7">
    <source>
        <dbReference type="ARBA" id="ARBA00017233"/>
    </source>
</evidence>
<evidence type="ECO:0000256" key="8">
    <source>
        <dbReference type="ARBA" id="ARBA00022430"/>
    </source>
</evidence>
<reference evidence="15 16" key="1">
    <citation type="journal article" date="2014" name="Antonie Van Leeuwenhoek">
        <title>Oenococcus alcoholitolerans sp. nov., a lactic acid bacteria isolated from cachaca and ethanol fermentation processes.</title>
        <authorList>
            <person name="Badotti F."/>
            <person name="Moreira A.P."/>
            <person name="Tonon L.A."/>
            <person name="de Lucena B.T."/>
            <person name="Gomes Fde C."/>
            <person name="Kruger R."/>
            <person name="Thompson C.C."/>
            <person name="de Morais M.A.Jr."/>
            <person name="Rosa C.A."/>
            <person name="Thompson F.L."/>
        </authorList>
    </citation>
    <scope>NUCLEOTIDE SEQUENCE [LARGE SCALE GENOMIC DNA]</scope>
    <source>
        <strain evidence="15 16">UFRJ-M7.2.18</strain>
    </source>
</reference>
<dbReference type="InterPro" id="IPR004431">
    <property type="entry name" value="3-IsopropMal_deHydase_ssu"/>
</dbReference>
<keyword evidence="11" id="KW-0100">Branched-chain amino acid biosynthesis</keyword>
<sequence>MKKFIKETGTIVSIPDDDIDTDTILPKQFLKNILKTGFGRNLFFDWRYLADGRPNPDFILNKPEHKDATILVTGKNFGSGSSREHAVWALTDYGFKSVIAGSFSDIFYMNATKNALLPIVLDDEKRSILRSLAADQKITIDLPAQKIYCLDHIFAF</sequence>
<accession>A0ABR4XQ67</accession>
<proteinExistence type="inferred from homology"/>
<dbReference type="NCBIfam" id="TIGR00171">
    <property type="entry name" value="leuD"/>
    <property type="match status" value="1"/>
</dbReference>
<evidence type="ECO:0000256" key="9">
    <source>
        <dbReference type="ARBA" id="ARBA00022605"/>
    </source>
</evidence>
<dbReference type="CDD" id="cd01577">
    <property type="entry name" value="IPMI_Swivel"/>
    <property type="match status" value="1"/>
</dbReference>
<keyword evidence="8" id="KW-0432">Leucine biosynthesis</keyword>
<keyword evidence="10 15" id="KW-0456">Lyase</keyword>
<dbReference type="EMBL" id="AXCV01000284">
    <property type="protein sequence ID" value="KGO31614.1"/>
    <property type="molecule type" value="Genomic_DNA"/>
</dbReference>
<comment type="catalytic activity">
    <reaction evidence="1">
        <text>(2R,3S)-3-isopropylmalate = (2S)-2-isopropylmalate</text>
        <dbReference type="Rhea" id="RHEA:32287"/>
        <dbReference type="ChEBI" id="CHEBI:1178"/>
        <dbReference type="ChEBI" id="CHEBI:35121"/>
        <dbReference type="EC" id="4.2.1.33"/>
    </reaction>
</comment>
<dbReference type="EC" id="4.2.1.33" evidence="6"/>
<evidence type="ECO:0000256" key="5">
    <source>
        <dbReference type="ARBA" id="ARBA00011271"/>
    </source>
</evidence>
<keyword evidence="15" id="KW-0413">Isomerase</keyword>
<dbReference type="InterPro" id="IPR033940">
    <property type="entry name" value="IPMI_Swivel"/>
</dbReference>
<dbReference type="Proteomes" id="UP000030023">
    <property type="component" value="Unassembled WGS sequence"/>
</dbReference>
<evidence type="ECO:0000256" key="11">
    <source>
        <dbReference type="ARBA" id="ARBA00023304"/>
    </source>
</evidence>
<evidence type="ECO:0000313" key="15">
    <source>
        <dbReference type="EMBL" id="KGO31614.1"/>
    </source>
</evidence>
<dbReference type="Pfam" id="PF00694">
    <property type="entry name" value="Aconitase_C"/>
    <property type="match status" value="1"/>
</dbReference>
<comment type="similarity">
    <text evidence="4">Belongs to the LeuD family. LeuD type 1 subfamily.</text>
</comment>
<dbReference type="SUPFAM" id="SSF52016">
    <property type="entry name" value="LeuD/IlvD-like"/>
    <property type="match status" value="1"/>
</dbReference>
<evidence type="ECO:0000256" key="13">
    <source>
        <dbReference type="ARBA" id="ARBA00033368"/>
    </source>
</evidence>